<dbReference type="Proteomes" id="UP000320209">
    <property type="component" value="Unassembled WGS sequence"/>
</dbReference>
<dbReference type="SMART" id="SM00347">
    <property type="entry name" value="HTH_MARR"/>
    <property type="match status" value="1"/>
</dbReference>
<dbReference type="InterPro" id="IPR036390">
    <property type="entry name" value="WH_DNA-bd_sf"/>
</dbReference>
<organism evidence="2 3">
    <name type="scientific">Nocardioides albertanoniae</name>
    <dbReference type="NCBI Taxonomy" id="1175486"/>
    <lineage>
        <taxon>Bacteria</taxon>
        <taxon>Bacillati</taxon>
        <taxon>Actinomycetota</taxon>
        <taxon>Actinomycetes</taxon>
        <taxon>Propionibacteriales</taxon>
        <taxon>Nocardioidaceae</taxon>
        <taxon>Nocardioides</taxon>
    </lineage>
</organism>
<keyword evidence="3" id="KW-1185">Reference proteome</keyword>
<dbReference type="Gene3D" id="1.10.10.10">
    <property type="entry name" value="Winged helix-like DNA-binding domain superfamily/Winged helix DNA-binding domain"/>
    <property type="match status" value="1"/>
</dbReference>
<evidence type="ECO:0000313" key="2">
    <source>
        <dbReference type="EMBL" id="TQL69017.1"/>
    </source>
</evidence>
<dbReference type="Pfam" id="PF01047">
    <property type="entry name" value="MarR"/>
    <property type="match status" value="1"/>
</dbReference>
<comment type="caution">
    <text evidence="2">The sequence shown here is derived from an EMBL/GenBank/DDBJ whole genome shotgun (WGS) entry which is preliminary data.</text>
</comment>
<dbReference type="InterPro" id="IPR000835">
    <property type="entry name" value="HTH_MarR-typ"/>
</dbReference>
<accession>A0A543A8U4</accession>
<gene>
    <name evidence="2" type="ORF">FB381_2918</name>
</gene>
<dbReference type="GO" id="GO:0003700">
    <property type="term" value="F:DNA-binding transcription factor activity"/>
    <property type="evidence" value="ECO:0007669"/>
    <property type="project" value="InterPro"/>
</dbReference>
<keyword evidence="2" id="KW-0238">DNA-binding</keyword>
<reference evidence="2 3" key="1">
    <citation type="submission" date="2019-06" db="EMBL/GenBank/DDBJ databases">
        <title>Sequencing the genomes of 1000 actinobacteria strains.</title>
        <authorList>
            <person name="Klenk H.-P."/>
        </authorList>
    </citation>
    <scope>NUCLEOTIDE SEQUENCE [LARGE SCALE GENOMIC DNA]</scope>
    <source>
        <strain evidence="2 3">DSM 25218</strain>
    </source>
</reference>
<dbReference type="RefSeq" id="WP_141780938.1">
    <property type="nucleotide sequence ID" value="NZ_VFOV01000001.1"/>
</dbReference>
<name>A0A543A8U4_9ACTN</name>
<proteinExistence type="predicted"/>
<dbReference type="InterPro" id="IPR036388">
    <property type="entry name" value="WH-like_DNA-bd_sf"/>
</dbReference>
<evidence type="ECO:0000313" key="3">
    <source>
        <dbReference type="Proteomes" id="UP000320209"/>
    </source>
</evidence>
<dbReference type="OrthoDB" id="9154853at2"/>
<protein>
    <submittedName>
        <fullName evidence="2">DNA-binding MarR family transcriptional regulator</fullName>
    </submittedName>
</protein>
<sequence length="162" mass="18511">MPVHESEVVPADRQWAGEQIEREMLILMRHQEMSSPRRLGGAEALDRSAYVLLNRIEAQGPMSVVDLVDAFGLAASTFNRQTATLLKHGLVERTLDPDGGIARKFRITDKGRERVKADRDIVVEGLSKVIAEWAPERVERFVDDLRQFNQDIERLTGRHWPR</sequence>
<dbReference type="SUPFAM" id="SSF46785">
    <property type="entry name" value="Winged helix' DNA-binding domain"/>
    <property type="match status" value="1"/>
</dbReference>
<dbReference type="EMBL" id="VFOV01000001">
    <property type="protein sequence ID" value="TQL69017.1"/>
    <property type="molecule type" value="Genomic_DNA"/>
</dbReference>
<dbReference type="AlphaFoldDB" id="A0A543A8U4"/>
<dbReference type="GO" id="GO:0003677">
    <property type="term" value="F:DNA binding"/>
    <property type="evidence" value="ECO:0007669"/>
    <property type="project" value="UniProtKB-KW"/>
</dbReference>
<evidence type="ECO:0000259" key="1">
    <source>
        <dbReference type="SMART" id="SM00347"/>
    </source>
</evidence>
<feature type="domain" description="HTH marR-type" evidence="1">
    <location>
        <begin position="38"/>
        <end position="138"/>
    </location>
</feature>